<dbReference type="EMBL" id="CP012159">
    <property type="protein sequence ID" value="AKT38516.1"/>
    <property type="molecule type" value="Genomic_DNA"/>
</dbReference>
<dbReference type="RefSeq" id="WP_156338541.1">
    <property type="nucleotide sequence ID" value="NZ_CP012159.1"/>
</dbReference>
<dbReference type="AlphaFoldDB" id="A0A0K1ECA6"/>
<organism evidence="1 2">
    <name type="scientific">Chondromyces crocatus</name>
    <dbReference type="NCBI Taxonomy" id="52"/>
    <lineage>
        <taxon>Bacteria</taxon>
        <taxon>Pseudomonadati</taxon>
        <taxon>Myxococcota</taxon>
        <taxon>Polyangia</taxon>
        <taxon>Polyangiales</taxon>
        <taxon>Polyangiaceae</taxon>
        <taxon>Chondromyces</taxon>
    </lineage>
</organism>
<protein>
    <submittedName>
        <fullName evidence="1">Uncharacterized protein</fullName>
    </submittedName>
</protein>
<reference evidence="1 2" key="1">
    <citation type="submission" date="2015-07" db="EMBL/GenBank/DDBJ databases">
        <title>Genome analysis of myxobacterium Chondromyces crocatus Cm c5 reveals a high potential for natural compound synthesis and the genetic basis for the loss of fruiting body formation.</title>
        <authorList>
            <person name="Zaburannyi N."/>
            <person name="Bunk B."/>
            <person name="Maier J."/>
            <person name="Overmann J."/>
            <person name="Mueller R."/>
        </authorList>
    </citation>
    <scope>NUCLEOTIDE SEQUENCE [LARGE SCALE GENOMIC DNA]</scope>
    <source>
        <strain evidence="1 2">Cm c5</strain>
    </source>
</reference>
<evidence type="ECO:0000313" key="1">
    <source>
        <dbReference type="EMBL" id="AKT38516.1"/>
    </source>
</evidence>
<gene>
    <name evidence="1" type="ORF">CMC5_026630</name>
</gene>
<sequence>MVLFTLAMTACNPTCTANPSSQKSDETTIAAYIATAGGITVIERGAVSEPADLTGYITAMVLTPDGTLYTNGSESRRVRDGRVTELPKRFDDVALAPDGKVWMVTSTDVTLLDGDAISTIATPERPRAMAIPNDGAIFLIAGNDLYRRDGHAWTKDDALKRLVGPNEALKGLAAGPGGELYLVTPTAVYRRDPTGLWRALSLGAHPEVFTFGQVSSKGHLPLAMRTGLHLIDATGAVRKLDIPVEPTRVNAIAIDDADRLWLGAVTGLHIVSLDGKPLQHWPAGTLPGRATRIAVHRQGPPLPASPPAPILGSARGTVLVDGQPLAHAKVELCTDSAHGDTQCGRASGPLYAMTDAAGAFTLNQVPRDTYSFFAYERDGKRAFAPSSWIITASEKSRRPCCNTLTAGDTWDLGTIKIP</sequence>
<name>A0A0K1ECA6_CHOCO</name>
<proteinExistence type="predicted"/>
<dbReference type="SUPFAM" id="SSF101898">
    <property type="entry name" value="NHL repeat"/>
    <property type="match status" value="1"/>
</dbReference>
<dbReference type="Proteomes" id="UP000067626">
    <property type="component" value="Chromosome"/>
</dbReference>
<keyword evidence="2" id="KW-1185">Reference proteome</keyword>
<evidence type="ECO:0000313" key="2">
    <source>
        <dbReference type="Proteomes" id="UP000067626"/>
    </source>
</evidence>
<dbReference type="InterPro" id="IPR015943">
    <property type="entry name" value="WD40/YVTN_repeat-like_dom_sf"/>
</dbReference>
<dbReference type="OrthoDB" id="799853at2"/>
<dbReference type="Gene3D" id="2.130.10.10">
    <property type="entry name" value="YVTN repeat-like/Quinoprotein amine dehydrogenase"/>
    <property type="match status" value="1"/>
</dbReference>
<accession>A0A0K1ECA6</accession>
<dbReference type="KEGG" id="ccro:CMC5_026630"/>